<dbReference type="EMBL" id="QFPX01000002">
    <property type="protein sequence ID" value="PZQ56965.1"/>
    <property type="molecule type" value="Genomic_DNA"/>
</dbReference>
<comment type="similarity">
    <text evidence="1">Belongs to the bacterial sugar transferase family.</text>
</comment>
<sequence>MGRQSTPLLPGPFLAPRGSVSRSARVAFASLRLLASLLLLTLLPLLLLLGLGVLISMGRPVLFRQRRAGREGRDFTLLKLRSMREATGPDGKPLPDEARVTAFGRFLRRSRLDELPGLWNVATGDMTFVGPRPLLPETIAGLGQRGAARGRVRPGLTGWSQVNGNTLLSLDEKIALDLWYVDNASPLLDLRIVMLTLWVMVGGERRSREVVLAD</sequence>
<dbReference type="GO" id="GO:0016780">
    <property type="term" value="F:phosphotransferase activity, for other substituted phosphate groups"/>
    <property type="evidence" value="ECO:0007669"/>
    <property type="project" value="TreeGrafter"/>
</dbReference>
<organism evidence="5 6">
    <name type="scientific">Novosphingobium pentaromativorans</name>
    <dbReference type="NCBI Taxonomy" id="205844"/>
    <lineage>
        <taxon>Bacteria</taxon>
        <taxon>Pseudomonadati</taxon>
        <taxon>Pseudomonadota</taxon>
        <taxon>Alphaproteobacteria</taxon>
        <taxon>Sphingomonadales</taxon>
        <taxon>Sphingomonadaceae</taxon>
        <taxon>Novosphingobium</taxon>
    </lineage>
</organism>
<dbReference type="PANTHER" id="PTHR30576:SF8">
    <property type="entry name" value="UNDECAPRENYL-PHOSPHATE GALACTOSE PHOSPHOTRANSFERASE"/>
    <property type="match status" value="1"/>
</dbReference>
<evidence type="ECO:0000259" key="4">
    <source>
        <dbReference type="Pfam" id="PF02397"/>
    </source>
</evidence>
<dbReference type="PANTHER" id="PTHR30576">
    <property type="entry name" value="COLANIC BIOSYNTHESIS UDP-GLUCOSE LIPID CARRIER TRANSFERASE"/>
    <property type="match status" value="1"/>
</dbReference>
<evidence type="ECO:0000256" key="3">
    <source>
        <dbReference type="SAM" id="Phobius"/>
    </source>
</evidence>
<dbReference type="Proteomes" id="UP000249082">
    <property type="component" value="Unassembled WGS sequence"/>
</dbReference>
<keyword evidence="3" id="KW-0472">Membrane</keyword>
<name>A0A2W5P2D7_9SPHN</name>
<accession>A0A2W5P2D7</accession>
<reference evidence="5 6" key="1">
    <citation type="submission" date="2017-08" db="EMBL/GenBank/DDBJ databases">
        <title>Infants hospitalized years apart are colonized by the same room-sourced microbial strains.</title>
        <authorList>
            <person name="Brooks B."/>
            <person name="Olm M.R."/>
            <person name="Firek B.A."/>
            <person name="Baker R."/>
            <person name="Thomas B.C."/>
            <person name="Morowitz M.J."/>
            <person name="Banfield J.F."/>
        </authorList>
    </citation>
    <scope>NUCLEOTIDE SEQUENCE [LARGE SCALE GENOMIC DNA]</scope>
    <source>
        <strain evidence="5">S2_005_002_R2_33</strain>
    </source>
</reference>
<keyword evidence="5" id="KW-0808">Transferase</keyword>
<feature type="domain" description="Bacterial sugar transferase" evidence="4">
    <location>
        <begin position="33"/>
        <end position="201"/>
    </location>
</feature>
<keyword evidence="3" id="KW-0812">Transmembrane</keyword>
<dbReference type="Pfam" id="PF02397">
    <property type="entry name" value="Bac_transf"/>
    <property type="match status" value="1"/>
</dbReference>
<dbReference type="InterPro" id="IPR003362">
    <property type="entry name" value="Bact_transf"/>
</dbReference>
<dbReference type="AlphaFoldDB" id="A0A2W5P2D7"/>
<evidence type="ECO:0000313" key="6">
    <source>
        <dbReference type="Proteomes" id="UP000249082"/>
    </source>
</evidence>
<evidence type="ECO:0000256" key="2">
    <source>
        <dbReference type="ARBA" id="ARBA00023169"/>
    </source>
</evidence>
<keyword evidence="2" id="KW-0270">Exopolysaccharide synthesis</keyword>
<keyword evidence="3" id="KW-1133">Transmembrane helix</keyword>
<protein>
    <submittedName>
        <fullName evidence="5">Sugar transferase</fullName>
    </submittedName>
</protein>
<evidence type="ECO:0000256" key="1">
    <source>
        <dbReference type="ARBA" id="ARBA00006464"/>
    </source>
</evidence>
<evidence type="ECO:0000313" key="5">
    <source>
        <dbReference type="EMBL" id="PZQ56965.1"/>
    </source>
</evidence>
<feature type="transmembrane region" description="Helical" evidence="3">
    <location>
        <begin position="33"/>
        <end position="57"/>
    </location>
</feature>
<proteinExistence type="inferred from homology"/>
<dbReference type="GO" id="GO:0000271">
    <property type="term" value="P:polysaccharide biosynthetic process"/>
    <property type="evidence" value="ECO:0007669"/>
    <property type="project" value="UniProtKB-KW"/>
</dbReference>
<gene>
    <name evidence="5" type="ORF">DI555_02220</name>
</gene>
<comment type="caution">
    <text evidence="5">The sequence shown here is derived from an EMBL/GenBank/DDBJ whole genome shotgun (WGS) entry which is preliminary data.</text>
</comment>